<evidence type="ECO:0000256" key="2">
    <source>
        <dbReference type="ARBA" id="ARBA00022728"/>
    </source>
</evidence>
<dbReference type="EMBL" id="MNCJ02000332">
    <property type="protein sequence ID" value="KAF5755317.1"/>
    <property type="molecule type" value="Genomic_DNA"/>
</dbReference>
<organism evidence="7 8">
    <name type="scientific">Helianthus annuus</name>
    <name type="common">Common sunflower</name>
    <dbReference type="NCBI Taxonomy" id="4232"/>
    <lineage>
        <taxon>Eukaryota</taxon>
        <taxon>Viridiplantae</taxon>
        <taxon>Streptophyta</taxon>
        <taxon>Embryophyta</taxon>
        <taxon>Tracheophyta</taxon>
        <taxon>Spermatophyta</taxon>
        <taxon>Magnoliopsida</taxon>
        <taxon>eudicotyledons</taxon>
        <taxon>Gunneridae</taxon>
        <taxon>Pentapetalae</taxon>
        <taxon>asterids</taxon>
        <taxon>campanulids</taxon>
        <taxon>Asterales</taxon>
        <taxon>Asteraceae</taxon>
        <taxon>Asteroideae</taxon>
        <taxon>Heliantheae alliance</taxon>
        <taxon>Heliantheae</taxon>
        <taxon>Helianthus</taxon>
    </lineage>
</organism>
<protein>
    <submittedName>
        <fullName evidence="7">RNA recognition motif domain, nucleotide-binding alpha-beta plait domain superfamily</fullName>
    </submittedName>
</protein>
<sequence>MADRGNLFGSKVKLFVTNLPEGCTPWELRRCLESFGASSGTYVARKRDKQGCRFGFVSFSGVRDSQELLRNLGGVRMGDFKLKINVARFTVENSGAAVEKEGSVQNLKPAGQNCVGGNFKVRDVRSYKDVVGTSINGSGSNGAHVAEKKVVVVPDRVGAFRELHGLAVVGRTANLETLVDIDRLLSIAKILVANVQYLAACRYSSRFMMRNRLIGFWSSRTSGNRGSLNSTRGRVGELFGKVLHVPKSFEEDQDLSMARVGVLVGHSSKIKDEVILKWKNRSFRIWVKEDHEVWVPDCLRRLSDSVSEGNPSSDFSLVDDMQLSGDGEFVENQASEGTGVAEKSPGGEVPSSHADTSKVHGEKGCNATNTNEEREFMPFVIQGCQLKSVGVGPEVAGVFKSGSGEKVGRPRRRYALGQRSSKSQAHLLVNNSSVAVRPKKRSRGLVEDDVPGFGFVGFTSRLGTPLDLNSLAPSSESSADDSQHLGSSIKDQNDGNQNQGNDVEKEIEATINIGAQVGVEFGQKVKQASKIIGSSGINVVKS</sequence>
<evidence type="ECO:0000313" key="7">
    <source>
        <dbReference type="EMBL" id="KAF5755317.1"/>
    </source>
</evidence>
<dbReference type="SUPFAM" id="SSF54928">
    <property type="entry name" value="RNA-binding domain, RBD"/>
    <property type="match status" value="1"/>
</dbReference>
<reference evidence="7" key="1">
    <citation type="journal article" date="2017" name="Nature">
        <title>The sunflower genome provides insights into oil metabolism, flowering and Asterid evolution.</title>
        <authorList>
            <person name="Badouin H."/>
            <person name="Gouzy J."/>
            <person name="Grassa C.J."/>
            <person name="Murat F."/>
            <person name="Staton S.E."/>
            <person name="Cottret L."/>
            <person name="Lelandais-Briere C."/>
            <person name="Owens G.L."/>
            <person name="Carrere S."/>
            <person name="Mayjonade B."/>
            <person name="Legrand L."/>
            <person name="Gill N."/>
            <person name="Kane N.C."/>
            <person name="Bowers J.E."/>
            <person name="Hubner S."/>
            <person name="Bellec A."/>
            <person name="Berard A."/>
            <person name="Berges H."/>
            <person name="Blanchet N."/>
            <person name="Boniface M.C."/>
            <person name="Brunel D."/>
            <person name="Catrice O."/>
            <person name="Chaidir N."/>
            <person name="Claudel C."/>
            <person name="Donnadieu C."/>
            <person name="Faraut T."/>
            <person name="Fievet G."/>
            <person name="Helmstetter N."/>
            <person name="King M."/>
            <person name="Knapp S.J."/>
            <person name="Lai Z."/>
            <person name="Le Paslier M.C."/>
            <person name="Lippi Y."/>
            <person name="Lorenzon L."/>
            <person name="Mandel J.R."/>
            <person name="Marage G."/>
            <person name="Marchand G."/>
            <person name="Marquand E."/>
            <person name="Bret-Mestries E."/>
            <person name="Morien E."/>
            <person name="Nambeesan S."/>
            <person name="Nguyen T."/>
            <person name="Pegot-Espagnet P."/>
            <person name="Pouilly N."/>
            <person name="Raftis F."/>
            <person name="Sallet E."/>
            <person name="Schiex T."/>
            <person name="Thomas J."/>
            <person name="Vandecasteele C."/>
            <person name="Vares D."/>
            <person name="Vear F."/>
            <person name="Vautrin S."/>
            <person name="Crespi M."/>
            <person name="Mangin B."/>
            <person name="Burke J.M."/>
            <person name="Salse J."/>
            <person name="Munos S."/>
            <person name="Vincourt P."/>
            <person name="Rieseberg L.H."/>
            <person name="Langlade N.B."/>
        </authorList>
    </citation>
    <scope>NUCLEOTIDE SEQUENCE</scope>
    <source>
        <tissue evidence="7">Leaves</tissue>
    </source>
</reference>
<dbReference type="Gramene" id="mRNA:HanXRQr2_Chr17g0801441">
    <property type="protein sequence ID" value="mRNA:HanXRQr2_Chr17g0801441"/>
    <property type="gene ID" value="HanXRQr2_Chr17g0801441"/>
</dbReference>
<dbReference type="Pfam" id="PF00076">
    <property type="entry name" value="RRM_1"/>
    <property type="match status" value="1"/>
</dbReference>
<dbReference type="GO" id="GO:0005681">
    <property type="term" value="C:spliceosomal complex"/>
    <property type="evidence" value="ECO:0007669"/>
    <property type="project" value="UniProtKB-KW"/>
</dbReference>
<evidence type="ECO:0000259" key="6">
    <source>
        <dbReference type="PROSITE" id="PS50102"/>
    </source>
</evidence>
<dbReference type="PANTHER" id="PTHR23147">
    <property type="entry name" value="SERINE/ARGININE RICH SPLICING FACTOR"/>
    <property type="match status" value="1"/>
</dbReference>
<dbReference type="AlphaFoldDB" id="A0A9K3DGT4"/>
<dbReference type="GO" id="GO:0008380">
    <property type="term" value="P:RNA splicing"/>
    <property type="evidence" value="ECO:0007669"/>
    <property type="project" value="UniProtKB-KW"/>
</dbReference>
<feature type="region of interest" description="Disordered" evidence="5">
    <location>
        <begin position="470"/>
        <end position="500"/>
    </location>
</feature>
<dbReference type="GO" id="GO:0003723">
    <property type="term" value="F:RNA binding"/>
    <property type="evidence" value="ECO:0007669"/>
    <property type="project" value="UniProtKB-UniRule"/>
</dbReference>
<dbReference type="SMART" id="SM00360">
    <property type="entry name" value="RRM"/>
    <property type="match status" value="1"/>
</dbReference>
<keyword evidence="8" id="KW-1185">Reference proteome</keyword>
<keyword evidence="1" id="KW-0507">mRNA processing</keyword>
<comment type="caution">
    <text evidence="7">The sequence shown here is derived from an EMBL/GenBank/DDBJ whole genome shotgun (WGS) entry which is preliminary data.</text>
</comment>
<dbReference type="Gene3D" id="3.30.70.330">
    <property type="match status" value="1"/>
</dbReference>
<dbReference type="InterPro" id="IPR012677">
    <property type="entry name" value="Nucleotide-bd_a/b_plait_sf"/>
</dbReference>
<evidence type="ECO:0000256" key="1">
    <source>
        <dbReference type="ARBA" id="ARBA00022664"/>
    </source>
</evidence>
<dbReference type="PROSITE" id="PS50102">
    <property type="entry name" value="RRM"/>
    <property type="match status" value="1"/>
</dbReference>
<gene>
    <name evidence="7" type="ORF">HanXRQr2_Chr17g0801441</name>
</gene>
<proteinExistence type="predicted"/>
<keyword evidence="2" id="KW-0747">Spliceosome</keyword>
<keyword evidence="4" id="KW-0694">RNA-binding</keyword>
<dbReference type="InterPro" id="IPR035979">
    <property type="entry name" value="RBD_domain_sf"/>
</dbReference>
<keyword evidence="3" id="KW-0508">mRNA splicing</keyword>
<evidence type="ECO:0000256" key="3">
    <source>
        <dbReference type="ARBA" id="ARBA00023187"/>
    </source>
</evidence>
<dbReference type="GO" id="GO:0006397">
    <property type="term" value="P:mRNA processing"/>
    <property type="evidence" value="ECO:0007669"/>
    <property type="project" value="UniProtKB-KW"/>
</dbReference>
<dbReference type="CDD" id="cd00590">
    <property type="entry name" value="RRM_SF"/>
    <property type="match status" value="1"/>
</dbReference>
<dbReference type="Proteomes" id="UP000215914">
    <property type="component" value="Unassembled WGS sequence"/>
</dbReference>
<evidence type="ECO:0000256" key="4">
    <source>
        <dbReference type="PROSITE-ProRule" id="PRU00176"/>
    </source>
</evidence>
<dbReference type="InterPro" id="IPR000504">
    <property type="entry name" value="RRM_dom"/>
</dbReference>
<evidence type="ECO:0000313" key="8">
    <source>
        <dbReference type="Proteomes" id="UP000215914"/>
    </source>
</evidence>
<reference evidence="7" key="2">
    <citation type="submission" date="2020-06" db="EMBL/GenBank/DDBJ databases">
        <title>Helianthus annuus Genome sequencing and assembly Release 2.</title>
        <authorList>
            <person name="Gouzy J."/>
            <person name="Langlade N."/>
            <person name="Munos S."/>
        </authorList>
    </citation>
    <scope>NUCLEOTIDE SEQUENCE</scope>
    <source>
        <tissue evidence="7">Leaves</tissue>
    </source>
</reference>
<accession>A0A9K3DGT4</accession>
<feature type="region of interest" description="Disordered" evidence="5">
    <location>
        <begin position="335"/>
        <end position="370"/>
    </location>
</feature>
<name>A0A9K3DGT4_HELAN</name>
<dbReference type="InterPro" id="IPR050907">
    <property type="entry name" value="SRSF"/>
</dbReference>
<feature type="domain" description="RRM" evidence="6">
    <location>
        <begin position="12"/>
        <end position="89"/>
    </location>
</feature>
<evidence type="ECO:0000256" key="5">
    <source>
        <dbReference type="SAM" id="MobiDB-lite"/>
    </source>
</evidence>